<dbReference type="NCBIfam" id="NF032893">
    <property type="entry name" value="tail-700"/>
    <property type="match status" value="1"/>
</dbReference>
<evidence type="ECO:0000313" key="2">
    <source>
        <dbReference type="Proteomes" id="UP000183417"/>
    </source>
</evidence>
<dbReference type="RefSeq" id="WP_167368424.1">
    <property type="nucleotide sequence ID" value="NZ_CP141274.1"/>
</dbReference>
<name>A0A1H3SZJ1_9BURK</name>
<dbReference type="AlphaFoldDB" id="A0A1H3SZJ1"/>
<dbReference type="EMBL" id="FNPE01000024">
    <property type="protein sequence ID" value="SDZ43097.1"/>
    <property type="molecule type" value="Genomic_DNA"/>
</dbReference>
<organism evidence="1 2">
    <name type="scientific">Delftia lacustris</name>
    <dbReference type="NCBI Taxonomy" id="558537"/>
    <lineage>
        <taxon>Bacteria</taxon>
        <taxon>Pseudomonadati</taxon>
        <taxon>Pseudomonadota</taxon>
        <taxon>Betaproteobacteria</taxon>
        <taxon>Burkholderiales</taxon>
        <taxon>Comamonadaceae</taxon>
        <taxon>Delftia</taxon>
    </lineage>
</organism>
<proteinExistence type="predicted"/>
<reference evidence="1 2" key="1">
    <citation type="submission" date="2016-10" db="EMBL/GenBank/DDBJ databases">
        <authorList>
            <person name="de Groot N.N."/>
        </authorList>
    </citation>
    <scope>NUCLEOTIDE SEQUENCE [LARGE SCALE GENOMIC DNA]</scope>
    <source>
        <strain evidence="1 2">LMG 24775</strain>
    </source>
</reference>
<accession>A0A1H3SZJ1</accession>
<evidence type="ECO:0000313" key="1">
    <source>
        <dbReference type="EMBL" id="SDZ43097.1"/>
    </source>
</evidence>
<dbReference type="Proteomes" id="UP000183417">
    <property type="component" value="Unassembled WGS sequence"/>
</dbReference>
<protein>
    <submittedName>
        <fullName evidence="1">Uncharacterized protein</fullName>
    </submittedName>
</protein>
<dbReference type="GeneID" id="96773245"/>
<gene>
    <name evidence="1" type="ORF">SAMN05421547_12414</name>
</gene>
<sequence>MSKEHKQVPQWERIELDYRAGIKSLRQIAAEQGISEGAIRKRAKRDDWSRDLSERIQEKAEQLVRKEAVRSEVRAERTASEREVVDANAQAVATIRLAHRRDIQRARKITNALLDELEQMADADTVAYLQELGEMLRSPDDNGTDKLNDLYQKVISLPERSKTMKVLAESLRIVVDMERQAFGMNDKDAGKGPNGGGNVGHFELHFVDAPEREHDPRDGEPWDAQVAMQNMLADAFGQKPAEVLSHGLSRLTPWDISGRVGLDRLILPDVQEGLEGQRLGESAMAAALGPVAGIGINALKGLQEMSEGRYQRGLETMAPSVLRGPLKAWRYETEGVKDKTGIVVQDQVDAAAVAGQTVGFSPSSVRNAYEGKAAIVGQDRALQARRSALVEQFAMAAMAKDEEGKTEAREAIQRFNEKNPGRRIQPMQLAQSVRMREKRIREAEDGVYLPKKRRDVMEAGRFTNDGAVLPNERA</sequence>